<dbReference type="Proteomes" id="UP000230790">
    <property type="component" value="Unassembled WGS sequence"/>
</dbReference>
<dbReference type="AlphaFoldDB" id="A0A2M8QGK9"/>
<dbReference type="InterPro" id="IPR050564">
    <property type="entry name" value="F420-G6PD/mer"/>
</dbReference>
<keyword evidence="1" id="KW-0560">Oxidoreductase</keyword>
<organism evidence="3 4">
    <name type="scientific">Candidatus Thermofonsia Clade 3 bacterium</name>
    <dbReference type="NCBI Taxonomy" id="2364212"/>
    <lineage>
        <taxon>Bacteria</taxon>
        <taxon>Bacillati</taxon>
        <taxon>Chloroflexota</taxon>
        <taxon>Candidatus Thermofontia</taxon>
        <taxon>Candidatus Thermofonsia Clade 3</taxon>
    </lineage>
</organism>
<name>A0A2M8QGK9_9CHLR</name>
<evidence type="ECO:0000256" key="1">
    <source>
        <dbReference type="ARBA" id="ARBA00023002"/>
    </source>
</evidence>
<reference evidence="3 4" key="1">
    <citation type="submission" date="2017-11" db="EMBL/GenBank/DDBJ databases">
        <title>Evolution of Phototrophy in the Chloroflexi Phylum Driven by Horizontal Gene Transfer.</title>
        <authorList>
            <person name="Ward L.M."/>
            <person name="Hemp J."/>
            <person name="Shih P.M."/>
            <person name="Mcglynn S.E."/>
            <person name="Fischer W."/>
        </authorList>
    </citation>
    <scope>NUCLEOTIDE SEQUENCE [LARGE SCALE GENOMIC DNA]</scope>
    <source>
        <strain evidence="3">JP3_7</strain>
    </source>
</reference>
<proteinExistence type="predicted"/>
<evidence type="ECO:0000259" key="2">
    <source>
        <dbReference type="Pfam" id="PF00296"/>
    </source>
</evidence>
<dbReference type="PANTHER" id="PTHR43244">
    <property type="match status" value="1"/>
</dbReference>
<feature type="domain" description="Luciferase-like" evidence="2">
    <location>
        <begin position="18"/>
        <end position="329"/>
    </location>
</feature>
<evidence type="ECO:0000313" key="4">
    <source>
        <dbReference type="Proteomes" id="UP000230790"/>
    </source>
</evidence>
<gene>
    <name evidence="3" type="ORF">CUN48_01185</name>
</gene>
<dbReference type="Pfam" id="PF00296">
    <property type="entry name" value="Bac_luciferase"/>
    <property type="match status" value="1"/>
</dbReference>
<dbReference type="SUPFAM" id="SSF51679">
    <property type="entry name" value="Bacterial luciferase-like"/>
    <property type="match status" value="1"/>
</dbReference>
<evidence type="ECO:0000313" key="3">
    <source>
        <dbReference type="EMBL" id="PJF48904.1"/>
    </source>
</evidence>
<dbReference type="PANTHER" id="PTHR43244:SF1">
    <property type="entry name" value="5,10-METHYLENETETRAHYDROMETHANOPTERIN REDUCTASE"/>
    <property type="match status" value="1"/>
</dbReference>
<protein>
    <submittedName>
        <fullName evidence="3">LLM class flavin-dependent oxidoreductase</fullName>
    </submittedName>
</protein>
<dbReference type="EMBL" id="PGTN01000004">
    <property type="protein sequence ID" value="PJF48904.1"/>
    <property type="molecule type" value="Genomic_DNA"/>
</dbReference>
<dbReference type="InterPro" id="IPR036661">
    <property type="entry name" value="Luciferase-like_sf"/>
</dbReference>
<dbReference type="CDD" id="cd01097">
    <property type="entry name" value="Tetrahydromethanopterin_reductase"/>
    <property type="match status" value="1"/>
</dbReference>
<comment type="caution">
    <text evidence="3">The sequence shown here is derived from an EMBL/GenBank/DDBJ whole genome shotgun (WGS) entry which is preliminary data.</text>
</comment>
<dbReference type="Gene3D" id="3.20.20.30">
    <property type="entry name" value="Luciferase-like domain"/>
    <property type="match status" value="1"/>
</dbReference>
<dbReference type="InterPro" id="IPR011251">
    <property type="entry name" value="Luciferase-like_dom"/>
</dbReference>
<sequence length="350" mass="38840">MTTPTPTLKQPRFALYMQDKHPLAYELEMAEYAEANGFSEIWQADTRLARDCIVMMSAFLTRTKRLRVGSGVLPIWTRNPAVIAASWSTMWELGKQVSGDPNAPSRVMLGLGAWWEPIAGRVGVKRERPLQAMREYVEAIRQLFTMEEVTYQGEFVKLDRVKLDVVFGDTRPRDIPIYIGATGDKMLELTGEICDGVVLNYVVSVDYIKKAVALVAKGAAKAGKTIDQIDRPELLVCSLSDDDPKAAYFEAKKLVAYYLATEPHIMKASGVPEDLIAKVQSVMSWPATEAEYIAAARVIPDDVPRMLMAVGTSDECVAKVREYVAAGVTCPILYPLMDDIKSVVDAFAKF</sequence>
<accession>A0A2M8QGK9</accession>
<dbReference type="GO" id="GO:0016705">
    <property type="term" value="F:oxidoreductase activity, acting on paired donors, with incorporation or reduction of molecular oxygen"/>
    <property type="evidence" value="ECO:0007669"/>
    <property type="project" value="InterPro"/>
</dbReference>